<dbReference type="GO" id="GO:0051539">
    <property type="term" value="F:4 iron, 4 sulfur cluster binding"/>
    <property type="evidence" value="ECO:0007669"/>
    <property type="project" value="UniProtKB-KW"/>
</dbReference>
<evidence type="ECO:0000259" key="12">
    <source>
        <dbReference type="SMART" id="SM00986"/>
    </source>
</evidence>
<dbReference type="InterPro" id="IPR005273">
    <property type="entry name" value="Ura-DNA_glyco_family4"/>
</dbReference>
<keyword evidence="11" id="KW-0234">DNA repair</keyword>
<dbReference type="PANTHER" id="PTHR33693:SF1">
    <property type="entry name" value="TYPE-4 URACIL-DNA GLYCOSYLASE"/>
    <property type="match status" value="1"/>
</dbReference>
<dbReference type="SMART" id="SM00986">
    <property type="entry name" value="UDG"/>
    <property type="match status" value="1"/>
</dbReference>
<keyword evidence="6" id="KW-0479">Metal-binding</keyword>
<keyword evidence="9" id="KW-0408">Iron</keyword>
<evidence type="ECO:0000256" key="11">
    <source>
        <dbReference type="ARBA" id="ARBA00023204"/>
    </source>
</evidence>
<dbReference type="SUPFAM" id="SSF52141">
    <property type="entry name" value="Uracil-DNA glycosylase-like"/>
    <property type="match status" value="1"/>
</dbReference>
<name>X1N1V1_9ZZZZ</name>
<gene>
    <name evidence="13" type="ORF">S06H3_37097</name>
</gene>
<evidence type="ECO:0000256" key="4">
    <source>
        <dbReference type="ARBA" id="ARBA00019403"/>
    </source>
</evidence>
<keyword evidence="7" id="KW-0227">DNA damage</keyword>
<evidence type="ECO:0000313" key="13">
    <source>
        <dbReference type="EMBL" id="GAI20860.1"/>
    </source>
</evidence>
<evidence type="ECO:0000256" key="9">
    <source>
        <dbReference type="ARBA" id="ARBA00023004"/>
    </source>
</evidence>
<dbReference type="EMBL" id="BARV01022507">
    <property type="protein sequence ID" value="GAI20860.1"/>
    <property type="molecule type" value="Genomic_DNA"/>
</dbReference>
<evidence type="ECO:0000256" key="10">
    <source>
        <dbReference type="ARBA" id="ARBA00023014"/>
    </source>
</evidence>
<dbReference type="PANTHER" id="PTHR33693">
    <property type="entry name" value="TYPE-5 URACIL-DNA GLYCOSYLASE"/>
    <property type="match status" value="1"/>
</dbReference>
<accession>X1N1V1</accession>
<dbReference type="GO" id="GO:0046872">
    <property type="term" value="F:metal ion binding"/>
    <property type="evidence" value="ECO:0007669"/>
    <property type="project" value="UniProtKB-KW"/>
</dbReference>
<dbReference type="Gene3D" id="3.40.470.10">
    <property type="entry name" value="Uracil-DNA glycosylase-like domain"/>
    <property type="match status" value="1"/>
</dbReference>
<protein>
    <recommendedName>
        <fullName evidence="4">Type-4 uracil-DNA glycosylase</fullName>
        <ecNumber evidence="3">3.2.2.27</ecNumber>
    </recommendedName>
</protein>
<evidence type="ECO:0000256" key="7">
    <source>
        <dbReference type="ARBA" id="ARBA00022763"/>
    </source>
</evidence>
<dbReference type="EC" id="3.2.2.27" evidence="3"/>
<reference evidence="13" key="1">
    <citation type="journal article" date="2014" name="Front. Microbiol.">
        <title>High frequency of phylogenetically diverse reductive dehalogenase-homologous genes in deep subseafloor sedimentary metagenomes.</title>
        <authorList>
            <person name="Kawai M."/>
            <person name="Futagami T."/>
            <person name="Toyoda A."/>
            <person name="Takaki Y."/>
            <person name="Nishi S."/>
            <person name="Hori S."/>
            <person name="Arai W."/>
            <person name="Tsubouchi T."/>
            <person name="Morono Y."/>
            <person name="Uchiyama I."/>
            <person name="Ito T."/>
            <person name="Fujiyama A."/>
            <person name="Inagaki F."/>
            <person name="Takami H."/>
        </authorList>
    </citation>
    <scope>NUCLEOTIDE SEQUENCE</scope>
    <source>
        <strain evidence="13">Expedition CK06-06</strain>
    </source>
</reference>
<comment type="similarity">
    <text evidence="2">Belongs to the uracil-DNA glycosylase (UDG) superfamily. Type 4 (UDGa) family.</text>
</comment>
<comment type="caution">
    <text evidence="13">The sequence shown here is derived from an EMBL/GenBank/DDBJ whole genome shotgun (WGS) entry which is preliminary data.</text>
</comment>
<dbReference type="InterPro" id="IPR051536">
    <property type="entry name" value="UDG_Type-4/5"/>
</dbReference>
<keyword evidence="5" id="KW-0004">4Fe-4S</keyword>
<dbReference type="GO" id="GO:0004844">
    <property type="term" value="F:uracil DNA N-glycosylase activity"/>
    <property type="evidence" value="ECO:0007669"/>
    <property type="project" value="UniProtKB-EC"/>
</dbReference>
<keyword evidence="8" id="KW-0378">Hydrolase</keyword>
<dbReference type="SMART" id="SM00987">
    <property type="entry name" value="UreE_C"/>
    <property type="match status" value="1"/>
</dbReference>
<proteinExistence type="inferred from homology"/>
<sequence>MLDEIAQQIRVCARCALAESRTNAVPGEGSPQAQVLFIGEAPGVAEDRQGRPFVGPAGRLLNELLLEVGLRRPEVYITNIVKCRPPQNRDPRPDEVRACRDYLDGQIAAINPQVICLMGRPATQTLLDPKAAIGKVHGQGFEREGILYVPVYHPAAALHNESLRPALIDDFSHLQSLLQE</sequence>
<organism evidence="13">
    <name type="scientific">marine sediment metagenome</name>
    <dbReference type="NCBI Taxonomy" id="412755"/>
    <lineage>
        <taxon>unclassified sequences</taxon>
        <taxon>metagenomes</taxon>
        <taxon>ecological metagenomes</taxon>
    </lineage>
</organism>
<evidence type="ECO:0000256" key="1">
    <source>
        <dbReference type="ARBA" id="ARBA00001400"/>
    </source>
</evidence>
<keyword evidence="10" id="KW-0411">Iron-sulfur</keyword>
<evidence type="ECO:0000256" key="3">
    <source>
        <dbReference type="ARBA" id="ARBA00012030"/>
    </source>
</evidence>
<dbReference type="AlphaFoldDB" id="X1N1V1"/>
<feature type="domain" description="Uracil-DNA glycosylase-like" evidence="12">
    <location>
        <begin position="26"/>
        <end position="172"/>
    </location>
</feature>
<dbReference type="GO" id="GO:0006281">
    <property type="term" value="P:DNA repair"/>
    <property type="evidence" value="ECO:0007669"/>
    <property type="project" value="UniProtKB-KW"/>
</dbReference>
<dbReference type="InterPro" id="IPR036895">
    <property type="entry name" value="Uracil-DNA_glycosylase-like_sf"/>
</dbReference>
<dbReference type="CDD" id="cd10030">
    <property type="entry name" value="UDG-F4_TTUDGA_SPO1dp_like"/>
    <property type="match status" value="1"/>
</dbReference>
<feature type="non-terminal residue" evidence="13">
    <location>
        <position position="180"/>
    </location>
</feature>
<evidence type="ECO:0000256" key="2">
    <source>
        <dbReference type="ARBA" id="ARBA00006521"/>
    </source>
</evidence>
<comment type="catalytic activity">
    <reaction evidence="1">
        <text>Hydrolyzes single-stranded DNA or mismatched double-stranded DNA and polynucleotides, releasing free uracil.</text>
        <dbReference type="EC" id="3.2.2.27"/>
    </reaction>
</comment>
<evidence type="ECO:0000256" key="8">
    <source>
        <dbReference type="ARBA" id="ARBA00022801"/>
    </source>
</evidence>
<dbReference type="NCBIfam" id="TIGR00758">
    <property type="entry name" value="UDG_fam4"/>
    <property type="match status" value="1"/>
</dbReference>
<dbReference type="Pfam" id="PF03167">
    <property type="entry name" value="UDG"/>
    <property type="match status" value="1"/>
</dbReference>
<dbReference type="InterPro" id="IPR005122">
    <property type="entry name" value="Uracil-DNA_glycosylase-like"/>
</dbReference>
<evidence type="ECO:0000256" key="5">
    <source>
        <dbReference type="ARBA" id="ARBA00022485"/>
    </source>
</evidence>
<evidence type="ECO:0000256" key="6">
    <source>
        <dbReference type="ARBA" id="ARBA00022723"/>
    </source>
</evidence>